<organism evidence="3 4">
    <name type="scientific">Stieleria bergensis</name>
    <dbReference type="NCBI Taxonomy" id="2528025"/>
    <lineage>
        <taxon>Bacteria</taxon>
        <taxon>Pseudomonadati</taxon>
        <taxon>Planctomycetota</taxon>
        <taxon>Planctomycetia</taxon>
        <taxon>Pirellulales</taxon>
        <taxon>Pirellulaceae</taxon>
        <taxon>Stieleria</taxon>
    </lineage>
</organism>
<feature type="region of interest" description="Disordered" evidence="1">
    <location>
        <begin position="75"/>
        <end position="105"/>
    </location>
</feature>
<dbReference type="OrthoDB" id="256769at2"/>
<dbReference type="RefSeq" id="WP_145276611.1">
    <property type="nucleotide sequence ID" value="NZ_CP036272.1"/>
</dbReference>
<feature type="transmembrane region" description="Helical" evidence="2">
    <location>
        <begin position="541"/>
        <end position="559"/>
    </location>
</feature>
<feature type="transmembrane region" description="Helical" evidence="2">
    <location>
        <begin position="493"/>
        <end position="510"/>
    </location>
</feature>
<feature type="transmembrane region" description="Helical" evidence="2">
    <location>
        <begin position="15"/>
        <end position="31"/>
    </location>
</feature>
<keyword evidence="2" id="KW-0472">Membrane</keyword>
<keyword evidence="2" id="KW-0812">Transmembrane</keyword>
<evidence type="ECO:0000313" key="3">
    <source>
        <dbReference type="EMBL" id="QDT62091.1"/>
    </source>
</evidence>
<evidence type="ECO:0000256" key="2">
    <source>
        <dbReference type="SAM" id="Phobius"/>
    </source>
</evidence>
<gene>
    <name evidence="3" type="ORF">SV7mr_46380</name>
</gene>
<feature type="transmembrane region" description="Helical" evidence="2">
    <location>
        <begin position="441"/>
        <end position="461"/>
    </location>
</feature>
<feature type="transmembrane region" description="Helical" evidence="2">
    <location>
        <begin position="37"/>
        <end position="56"/>
    </location>
</feature>
<protein>
    <recommendedName>
        <fullName evidence="5">Transmembrane protein</fullName>
    </recommendedName>
</protein>
<feature type="transmembrane region" description="Helical" evidence="2">
    <location>
        <begin position="335"/>
        <end position="355"/>
    </location>
</feature>
<evidence type="ECO:0000256" key="1">
    <source>
        <dbReference type="SAM" id="MobiDB-lite"/>
    </source>
</evidence>
<keyword evidence="2" id="KW-1133">Transmembrane helix</keyword>
<feature type="transmembrane region" description="Helical" evidence="2">
    <location>
        <begin position="226"/>
        <end position="244"/>
    </location>
</feature>
<evidence type="ECO:0008006" key="5">
    <source>
        <dbReference type="Google" id="ProtNLM"/>
    </source>
</evidence>
<name>A0A517T180_9BACT</name>
<feature type="compositionally biased region" description="Gly residues" evidence="1">
    <location>
        <begin position="149"/>
        <end position="165"/>
    </location>
</feature>
<feature type="region of interest" description="Disordered" evidence="1">
    <location>
        <begin position="144"/>
        <end position="197"/>
    </location>
</feature>
<proteinExistence type="predicted"/>
<dbReference type="EMBL" id="CP036272">
    <property type="protein sequence ID" value="QDT62091.1"/>
    <property type="molecule type" value="Genomic_DNA"/>
</dbReference>
<accession>A0A517T180</accession>
<evidence type="ECO:0000313" key="4">
    <source>
        <dbReference type="Proteomes" id="UP000315003"/>
    </source>
</evidence>
<dbReference type="AlphaFoldDB" id="A0A517T180"/>
<dbReference type="Proteomes" id="UP000315003">
    <property type="component" value="Chromosome"/>
</dbReference>
<keyword evidence="4" id="KW-1185">Reference proteome</keyword>
<reference evidence="3 4" key="1">
    <citation type="submission" date="2019-02" db="EMBL/GenBank/DDBJ databases">
        <title>Deep-cultivation of Planctomycetes and their phenomic and genomic characterization uncovers novel biology.</title>
        <authorList>
            <person name="Wiegand S."/>
            <person name="Jogler M."/>
            <person name="Boedeker C."/>
            <person name="Pinto D."/>
            <person name="Vollmers J."/>
            <person name="Rivas-Marin E."/>
            <person name="Kohn T."/>
            <person name="Peeters S.H."/>
            <person name="Heuer A."/>
            <person name="Rast P."/>
            <person name="Oberbeckmann S."/>
            <person name="Bunk B."/>
            <person name="Jeske O."/>
            <person name="Meyerdierks A."/>
            <person name="Storesund J.E."/>
            <person name="Kallscheuer N."/>
            <person name="Luecker S."/>
            <person name="Lage O.M."/>
            <person name="Pohl T."/>
            <person name="Merkel B.J."/>
            <person name="Hornburger P."/>
            <person name="Mueller R.-W."/>
            <person name="Bruemmer F."/>
            <person name="Labrenz M."/>
            <person name="Spormann A.M."/>
            <person name="Op den Camp H."/>
            <person name="Overmann J."/>
            <person name="Amann R."/>
            <person name="Jetten M.S.M."/>
            <person name="Mascher T."/>
            <person name="Medema M.H."/>
            <person name="Devos D.P."/>
            <person name="Kaster A.-K."/>
            <person name="Ovreas L."/>
            <person name="Rohde M."/>
            <person name="Galperin M.Y."/>
            <person name="Jogler C."/>
        </authorList>
    </citation>
    <scope>NUCLEOTIDE SEQUENCE [LARGE SCALE GENOMIC DNA]</scope>
    <source>
        <strain evidence="3 4">SV_7m_r</strain>
    </source>
</reference>
<feature type="transmembrane region" description="Helical" evidence="2">
    <location>
        <begin position="256"/>
        <end position="276"/>
    </location>
</feature>
<sequence length="582" mass="63943">MSEFLLYYRRPDPTTWVYLSSLLTIGLYFVFHRFWSVRNLDIVLLILLAPGLLMVVEGRRRHLRLMEAESAFVEGVDPDDDVGPLGDPGVLQPDPDGENQNPDSAAEDLQSLLFQSNDATEDKPSAAGSGTTDRGSRYVFSLSQQDGVKAGGAGTRNAGSGGKNQGAGEPSVDVGDPVKPPTIQEETKIPLAAEPDDLDERLEETTLDPNSDESPQERQAKALQHTGFVFVFLVEVLILVRLLIDPIMTRRPLLDPNLTVGGLYFIGSSLFIFMMANVATSTPRMTVWQGPELGPGYALMRQLPAISTRPVSPAVGGSDEATEVEMDLTHRTRTILAKVLSISAHLAILVALVLIGNRHFGNLRAGVGCVLLYLMLPYTAQYTGRVDHALPAALLTWAVLCYRRPVVAGVFLGLAAGLVYYPLFLLPLWFSFYWQRGAKRFGVAVLVTLTLLVLLLSVSGVQSLGTQLRWMFGLFWPTADPRGIWVLGWDTRWRLPVIVGFIILSFLFAIWPATKNLGNLISCSAALMVAVQFWHGYGGGLFIAWFLPLLLLTIFRPNLQDRTAMKVVHAGAGFRGRLARRT</sequence>